<dbReference type="VEuPathDB" id="MicrosporidiaDB:NAPIS_ORF01759"/>
<evidence type="ECO:0000313" key="1">
    <source>
        <dbReference type="EMBL" id="EQB60677.1"/>
    </source>
</evidence>
<dbReference type="AlphaFoldDB" id="T0KZF9"/>
<dbReference type="GO" id="GO:0005840">
    <property type="term" value="C:ribosome"/>
    <property type="evidence" value="ECO:0007669"/>
    <property type="project" value="UniProtKB-KW"/>
</dbReference>
<gene>
    <name evidence="1" type="ORF">NAPIS_ORF01759</name>
</gene>
<evidence type="ECO:0000313" key="2">
    <source>
        <dbReference type="Proteomes" id="UP000053780"/>
    </source>
</evidence>
<dbReference type="EMBL" id="KE647256">
    <property type="protein sequence ID" value="EQB60677.1"/>
    <property type="molecule type" value="Genomic_DNA"/>
</dbReference>
<proteinExistence type="predicted"/>
<dbReference type="HOGENOM" id="CLU_2574470_0_0_1"/>
<dbReference type="OrthoDB" id="10248551at2759"/>
<protein>
    <submittedName>
        <fullName evidence="1">40s ribosomal protein s20</fullName>
    </submittedName>
</protein>
<reference evidence="1 2" key="1">
    <citation type="journal article" date="2013" name="BMC Genomics">
        <title>Genome sequencing and comparative genomics of honey bee microsporidia, Nosema apis reveal novel insights into host-parasite interactions.</title>
        <authorList>
            <person name="Chen Yp."/>
            <person name="Pettis J.S."/>
            <person name="Zhao Y."/>
            <person name="Liu X."/>
            <person name="Tallon L.J."/>
            <person name="Sadzewicz L.D."/>
            <person name="Li R."/>
            <person name="Zheng H."/>
            <person name="Huang S."/>
            <person name="Zhang X."/>
            <person name="Hamilton M.C."/>
            <person name="Pernal S.F."/>
            <person name="Melathopoulos A.P."/>
            <person name="Yan X."/>
            <person name="Evans J.D."/>
        </authorList>
    </citation>
    <scope>NUCLEOTIDE SEQUENCE [LARGE SCALE GENOMIC DNA]</scope>
    <source>
        <strain evidence="1 2">BRL 01</strain>
    </source>
</reference>
<keyword evidence="1" id="KW-0689">Ribosomal protein</keyword>
<name>T0KZF9_9MICR</name>
<accession>T0KZF9</accession>
<keyword evidence="1" id="KW-0687">Ribonucleoprotein</keyword>
<sequence length="81" mass="9182">MQVDIKKEELEPIKHTELMKVHIDLASINKDQIILACAKFEDFLKNSIDDFTKENMPEQIAEVPTLKTPCGQGKKLGQNIS</sequence>
<dbReference type="Proteomes" id="UP000053780">
    <property type="component" value="Unassembled WGS sequence"/>
</dbReference>
<organism evidence="1 2">
    <name type="scientific">Vairimorpha apis BRL 01</name>
    <dbReference type="NCBI Taxonomy" id="1037528"/>
    <lineage>
        <taxon>Eukaryota</taxon>
        <taxon>Fungi</taxon>
        <taxon>Fungi incertae sedis</taxon>
        <taxon>Microsporidia</taxon>
        <taxon>Nosematidae</taxon>
        <taxon>Vairimorpha</taxon>
    </lineage>
</organism>
<keyword evidence="2" id="KW-1185">Reference proteome</keyword>